<feature type="chain" id="PRO_5010365565" evidence="4">
    <location>
        <begin position="35"/>
        <end position="827"/>
    </location>
</feature>
<dbReference type="GO" id="GO:0030288">
    <property type="term" value="C:outer membrane-bounded periplasmic space"/>
    <property type="evidence" value="ECO:0007669"/>
    <property type="project" value="TreeGrafter"/>
</dbReference>
<feature type="transmembrane region" description="Helical" evidence="3">
    <location>
        <begin position="801"/>
        <end position="820"/>
    </location>
</feature>
<evidence type="ECO:0000256" key="3">
    <source>
        <dbReference type="SAM" id="Phobius"/>
    </source>
</evidence>
<dbReference type="SUPFAM" id="SSF56300">
    <property type="entry name" value="Metallo-dependent phosphatases"/>
    <property type="match status" value="1"/>
</dbReference>
<keyword evidence="3" id="KW-0472">Membrane</keyword>
<evidence type="ECO:0000256" key="1">
    <source>
        <dbReference type="ARBA" id="ARBA00022729"/>
    </source>
</evidence>
<dbReference type="InterPro" id="IPR004843">
    <property type="entry name" value="Calcineurin-like_PHP"/>
</dbReference>
<feature type="signal peptide" evidence="4">
    <location>
        <begin position="1"/>
        <end position="34"/>
    </location>
</feature>
<dbReference type="GO" id="GO:0009166">
    <property type="term" value="P:nucleotide catabolic process"/>
    <property type="evidence" value="ECO:0007669"/>
    <property type="project" value="InterPro"/>
</dbReference>
<feature type="compositionally biased region" description="Polar residues" evidence="2">
    <location>
        <begin position="759"/>
        <end position="768"/>
    </location>
</feature>
<reference evidence="7 8" key="1">
    <citation type="submission" date="2016-12" db="EMBL/GenBank/DDBJ databases">
        <title>Genomic comparison of strains in the 'Actinomyces naeslundii' group.</title>
        <authorList>
            <person name="Mughal S.R."/>
            <person name="Do T."/>
            <person name="Gilbert S.C."/>
            <person name="Witherden E.A."/>
            <person name="Didelot X."/>
            <person name="Beighton D."/>
        </authorList>
    </citation>
    <scope>NUCLEOTIDE SEQUENCE [LARGE SCALE GENOMIC DNA]</scope>
    <source>
        <strain evidence="7 8">MMRCO6-1</strain>
    </source>
</reference>
<dbReference type="InterPro" id="IPR006179">
    <property type="entry name" value="5_nucleotidase/apyrase"/>
</dbReference>
<evidence type="ECO:0000259" key="6">
    <source>
        <dbReference type="Pfam" id="PF02872"/>
    </source>
</evidence>
<dbReference type="GO" id="GO:0008768">
    <property type="term" value="F:UDP-sugar diphosphatase activity"/>
    <property type="evidence" value="ECO:0007669"/>
    <property type="project" value="TreeGrafter"/>
</dbReference>
<dbReference type="Proteomes" id="UP000185772">
    <property type="component" value="Unassembled WGS sequence"/>
</dbReference>
<dbReference type="RefSeq" id="WP_070660872.1">
    <property type="nucleotide sequence ID" value="NZ_MSKM01000049.1"/>
</dbReference>
<feature type="domain" description="Calcineurin-like phosphoesterase" evidence="5">
    <location>
        <begin position="57"/>
        <end position="275"/>
    </location>
</feature>
<feature type="domain" description="5'-Nucleotidase C-terminal" evidence="6">
    <location>
        <begin position="374"/>
        <end position="539"/>
    </location>
</feature>
<keyword evidence="3" id="KW-1133">Transmembrane helix</keyword>
<dbReference type="InterPro" id="IPR008334">
    <property type="entry name" value="5'-Nucleotdase_C"/>
</dbReference>
<feature type="region of interest" description="Disordered" evidence="2">
    <location>
        <begin position="360"/>
        <end position="379"/>
    </location>
</feature>
<evidence type="ECO:0000256" key="2">
    <source>
        <dbReference type="SAM" id="MobiDB-lite"/>
    </source>
</evidence>
<evidence type="ECO:0000259" key="5">
    <source>
        <dbReference type="Pfam" id="PF00149"/>
    </source>
</evidence>
<dbReference type="PRINTS" id="PR01607">
    <property type="entry name" value="APYRASEFAMLY"/>
</dbReference>
<dbReference type="Gene3D" id="3.60.21.10">
    <property type="match status" value="1"/>
</dbReference>
<feature type="region of interest" description="Disordered" evidence="2">
    <location>
        <begin position="694"/>
        <end position="797"/>
    </location>
</feature>
<dbReference type="Gene3D" id="3.90.780.10">
    <property type="entry name" value="5'-Nucleotidase, C-terminal domain"/>
    <property type="match status" value="1"/>
</dbReference>
<name>A0A1Q8VU61_9ACTO</name>
<dbReference type="InterPro" id="IPR029052">
    <property type="entry name" value="Metallo-depent_PP-like"/>
</dbReference>
<dbReference type="AlphaFoldDB" id="A0A1Q8VU61"/>
<evidence type="ECO:0000313" key="8">
    <source>
        <dbReference type="Proteomes" id="UP000185772"/>
    </source>
</evidence>
<dbReference type="Pfam" id="PF02872">
    <property type="entry name" value="5_nucleotid_C"/>
    <property type="match status" value="1"/>
</dbReference>
<dbReference type="EMBL" id="MSKM01000049">
    <property type="protein sequence ID" value="OLO51639.1"/>
    <property type="molecule type" value="Genomic_DNA"/>
</dbReference>
<sequence length="827" mass="83468">MRLHPTRAVRVSAVMCALTLTALSPFPLNPPAGADEPAAPAAPADSPAAGATTIDLLGITDLHGHISRTTQTDRTGQTSVEDPGAVTLACEVSAARAANPNTLFVSAGDSVGGSAYVSSILQDRPTMEALNAMSLDASALGNHELDQGLTDLETRILPASSFPILAANVSGSAPLSAEGGGNGVFIKEVGGVRVGFVGVVTDELPTLVSPSALSTLTLSPAVAAANTRAAELKDGDPANGEADVVVVLSHEDAASTATSFSKNVDAVFSGHTHVPFAKTVTGAEGNPIAVVQADHYGWALGRIRLSYDPASRKTSVVSADNEDLRSSSCTTDAYGVAGIVSQAEKDSAAEGGKPLAKIGSDFLRGSDGSGPGANRGTESTVSNLIAESFRSWLATDIQPTGSTRYVGIMNPGGVRADLLYAASGSEGDGVLTSGEAYTVQPFGNEMAYTTLTGAELKTLLSQQWQPGSSRPVLTLGLSSNVDVLTEATTDPAYGGEAAAAPAIREILVDGKPLADGDSVVVASNAFLLAGGDGYTVLKDKPVTNTGVLDRDVTSAYLASFGDQPVKAGYSKRQTGMTVGPVYISSGGARSTDTVSVTLDSLAYTNPTEQAAGARRVRVSAGDKELLTKDLDLTVDPTGPTTGRVDFNLTFPTDAPTRSCRTVQAATCRWASVETLDSAGTVLNRFSVEIEDEDAAGPGAEAGDGAGDGADPGDKTAKGTDGTADGAGGTADGADGTAASTPQGGRAADEPSVGGGTEPSARSSAQPAANATPVASGAPGRAAEPDRPAKTASDSPLARTGASLSAGVLALALLVVGYLILRRRRQVD</sequence>
<accession>A0A1Q8VU61</accession>
<protein>
    <submittedName>
        <fullName evidence="7">Bifunctional metallophosphatase/5'-nucleotidase</fullName>
    </submittedName>
</protein>
<dbReference type="PANTHER" id="PTHR11575">
    <property type="entry name" value="5'-NUCLEOTIDASE-RELATED"/>
    <property type="match status" value="1"/>
</dbReference>
<comment type="caution">
    <text evidence="7">The sequence shown here is derived from an EMBL/GenBank/DDBJ whole genome shotgun (WGS) entry which is preliminary data.</text>
</comment>
<dbReference type="PANTHER" id="PTHR11575:SF24">
    <property type="entry name" value="5'-NUCLEOTIDASE"/>
    <property type="match status" value="1"/>
</dbReference>
<dbReference type="InterPro" id="IPR036907">
    <property type="entry name" value="5'-Nucleotdase_C_sf"/>
</dbReference>
<proteinExistence type="predicted"/>
<gene>
    <name evidence="7" type="ORF">BKH27_11650</name>
</gene>
<evidence type="ECO:0000313" key="7">
    <source>
        <dbReference type="EMBL" id="OLO51639.1"/>
    </source>
</evidence>
<feature type="compositionally biased region" description="Gly residues" evidence="2">
    <location>
        <begin position="699"/>
        <end position="709"/>
    </location>
</feature>
<dbReference type="GO" id="GO:0008253">
    <property type="term" value="F:5'-nucleotidase activity"/>
    <property type="evidence" value="ECO:0007669"/>
    <property type="project" value="TreeGrafter"/>
</dbReference>
<keyword evidence="3" id="KW-0812">Transmembrane</keyword>
<keyword evidence="1 4" id="KW-0732">Signal</keyword>
<organism evidence="7 8">
    <name type="scientific">Actinomyces oris</name>
    <dbReference type="NCBI Taxonomy" id="544580"/>
    <lineage>
        <taxon>Bacteria</taxon>
        <taxon>Bacillati</taxon>
        <taxon>Actinomycetota</taxon>
        <taxon>Actinomycetes</taxon>
        <taxon>Actinomycetales</taxon>
        <taxon>Actinomycetaceae</taxon>
        <taxon>Actinomyces</taxon>
    </lineage>
</organism>
<dbReference type="SUPFAM" id="SSF55816">
    <property type="entry name" value="5'-nucleotidase (syn. UDP-sugar hydrolase), C-terminal domain"/>
    <property type="match status" value="1"/>
</dbReference>
<evidence type="ECO:0000256" key="4">
    <source>
        <dbReference type="SAM" id="SignalP"/>
    </source>
</evidence>
<dbReference type="Pfam" id="PF00149">
    <property type="entry name" value="Metallophos"/>
    <property type="match status" value="1"/>
</dbReference>